<name>A0A0P0W8X2_ORYSJ</name>
<dbReference type="PaxDb" id="39947-A0A0P0W8X2"/>
<proteinExistence type="predicted"/>
<reference evidence="1 2" key="3">
    <citation type="journal article" date="2013" name="Rice">
        <title>Improvement of the Oryza sativa Nipponbare reference genome using next generation sequence and optical map data.</title>
        <authorList>
            <person name="Kawahara Y."/>
            <person name="de la Bastide M."/>
            <person name="Hamilton J.P."/>
            <person name="Kanamori H."/>
            <person name="McCombie W.R."/>
            <person name="Ouyang S."/>
            <person name="Schwartz D.C."/>
            <person name="Tanaka T."/>
            <person name="Wu J."/>
            <person name="Zhou S."/>
            <person name="Childs K.L."/>
            <person name="Davidson R.M."/>
            <person name="Lin H."/>
            <person name="Quesada-Ocampo L."/>
            <person name="Vaillancourt B."/>
            <person name="Sakai H."/>
            <person name="Lee S.S."/>
            <person name="Kim J."/>
            <person name="Numa H."/>
            <person name="Itoh T."/>
            <person name="Buell C.R."/>
            <person name="Matsumoto T."/>
        </authorList>
    </citation>
    <scope>NUCLEOTIDE SEQUENCE [LARGE SCALE GENOMIC DNA]</scope>
    <source>
        <strain evidence="2">cv. Nipponbare</strain>
    </source>
</reference>
<organism evidence="1 2">
    <name type="scientific">Oryza sativa subsp. japonica</name>
    <name type="common">Rice</name>
    <dbReference type="NCBI Taxonomy" id="39947"/>
    <lineage>
        <taxon>Eukaryota</taxon>
        <taxon>Viridiplantae</taxon>
        <taxon>Streptophyta</taxon>
        <taxon>Embryophyta</taxon>
        <taxon>Tracheophyta</taxon>
        <taxon>Spermatophyta</taxon>
        <taxon>Magnoliopsida</taxon>
        <taxon>Liliopsida</taxon>
        <taxon>Poales</taxon>
        <taxon>Poaceae</taxon>
        <taxon>BOP clade</taxon>
        <taxon>Oryzoideae</taxon>
        <taxon>Oryzeae</taxon>
        <taxon>Oryzinae</taxon>
        <taxon>Oryza</taxon>
        <taxon>Oryza sativa</taxon>
    </lineage>
</organism>
<dbReference type="InParanoid" id="A0A0P0W8X2"/>
<reference evidence="2" key="1">
    <citation type="journal article" date="2005" name="Nature">
        <title>The map-based sequence of the rice genome.</title>
        <authorList>
            <consortium name="International rice genome sequencing project (IRGSP)"/>
            <person name="Matsumoto T."/>
            <person name="Wu J."/>
            <person name="Kanamori H."/>
            <person name="Katayose Y."/>
            <person name="Fujisawa M."/>
            <person name="Namiki N."/>
            <person name="Mizuno H."/>
            <person name="Yamamoto K."/>
            <person name="Antonio B.A."/>
            <person name="Baba T."/>
            <person name="Sakata K."/>
            <person name="Nagamura Y."/>
            <person name="Aoki H."/>
            <person name="Arikawa K."/>
            <person name="Arita K."/>
            <person name="Bito T."/>
            <person name="Chiden Y."/>
            <person name="Fujitsuka N."/>
            <person name="Fukunaka R."/>
            <person name="Hamada M."/>
            <person name="Harada C."/>
            <person name="Hayashi A."/>
            <person name="Hijishita S."/>
            <person name="Honda M."/>
            <person name="Hosokawa S."/>
            <person name="Ichikawa Y."/>
            <person name="Idonuma A."/>
            <person name="Iijima M."/>
            <person name="Ikeda M."/>
            <person name="Ikeno M."/>
            <person name="Ito K."/>
            <person name="Ito S."/>
            <person name="Ito T."/>
            <person name="Ito Y."/>
            <person name="Ito Y."/>
            <person name="Iwabuchi A."/>
            <person name="Kamiya K."/>
            <person name="Karasawa W."/>
            <person name="Kurita K."/>
            <person name="Katagiri S."/>
            <person name="Kikuta A."/>
            <person name="Kobayashi H."/>
            <person name="Kobayashi N."/>
            <person name="Machita K."/>
            <person name="Maehara T."/>
            <person name="Masukawa M."/>
            <person name="Mizubayashi T."/>
            <person name="Mukai Y."/>
            <person name="Nagasaki H."/>
            <person name="Nagata Y."/>
            <person name="Naito S."/>
            <person name="Nakashima M."/>
            <person name="Nakama Y."/>
            <person name="Nakamichi Y."/>
            <person name="Nakamura M."/>
            <person name="Meguro A."/>
            <person name="Negishi M."/>
            <person name="Ohta I."/>
            <person name="Ohta T."/>
            <person name="Okamoto M."/>
            <person name="Ono N."/>
            <person name="Saji S."/>
            <person name="Sakaguchi M."/>
            <person name="Sakai K."/>
            <person name="Shibata M."/>
            <person name="Shimokawa T."/>
            <person name="Song J."/>
            <person name="Takazaki Y."/>
            <person name="Terasawa K."/>
            <person name="Tsugane M."/>
            <person name="Tsuji K."/>
            <person name="Ueda S."/>
            <person name="Waki K."/>
            <person name="Yamagata H."/>
            <person name="Yamamoto M."/>
            <person name="Yamamoto S."/>
            <person name="Yamane H."/>
            <person name="Yoshiki S."/>
            <person name="Yoshihara R."/>
            <person name="Yukawa K."/>
            <person name="Zhong H."/>
            <person name="Yano M."/>
            <person name="Yuan Q."/>
            <person name="Ouyang S."/>
            <person name="Liu J."/>
            <person name="Jones K.M."/>
            <person name="Gansberger K."/>
            <person name="Moffat K."/>
            <person name="Hill J."/>
            <person name="Bera J."/>
            <person name="Fadrosh D."/>
            <person name="Jin S."/>
            <person name="Johri S."/>
            <person name="Kim M."/>
            <person name="Overton L."/>
            <person name="Reardon M."/>
            <person name="Tsitrin T."/>
            <person name="Vuong H."/>
            <person name="Weaver B."/>
            <person name="Ciecko A."/>
            <person name="Tallon L."/>
            <person name="Jackson J."/>
            <person name="Pai G."/>
            <person name="Aken S.V."/>
            <person name="Utterback T."/>
            <person name="Reidmuller S."/>
            <person name="Feldblyum T."/>
            <person name="Hsiao J."/>
            <person name="Zismann V."/>
            <person name="Iobst S."/>
            <person name="de Vazeille A.R."/>
            <person name="Buell C.R."/>
            <person name="Ying K."/>
            <person name="Li Y."/>
            <person name="Lu T."/>
            <person name="Huang Y."/>
            <person name="Zhao Q."/>
            <person name="Feng Q."/>
            <person name="Zhang L."/>
            <person name="Zhu J."/>
            <person name="Weng Q."/>
            <person name="Mu J."/>
            <person name="Lu Y."/>
            <person name="Fan D."/>
            <person name="Liu Y."/>
            <person name="Guan J."/>
            <person name="Zhang Y."/>
            <person name="Yu S."/>
            <person name="Liu X."/>
            <person name="Zhang Y."/>
            <person name="Hong G."/>
            <person name="Han B."/>
            <person name="Choisne N."/>
            <person name="Demange N."/>
            <person name="Orjeda G."/>
            <person name="Samain S."/>
            <person name="Cattolico L."/>
            <person name="Pelletier E."/>
            <person name="Couloux A."/>
            <person name="Segurens B."/>
            <person name="Wincker P."/>
            <person name="D'Hont A."/>
            <person name="Scarpelli C."/>
            <person name="Weissenbach J."/>
            <person name="Salanoubat M."/>
            <person name="Quetier F."/>
            <person name="Yu Y."/>
            <person name="Kim H.R."/>
            <person name="Rambo T."/>
            <person name="Currie J."/>
            <person name="Collura K."/>
            <person name="Luo M."/>
            <person name="Yang T."/>
            <person name="Ammiraju J.S.S."/>
            <person name="Engler F."/>
            <person name="Soderlund C."/>
            <person name="Wing R.A."/>
            <person name="Palmer L.E."/>
            <person name="de la Bastide M."/>
            <person name="Spiegel L."/>
            <person name="Nascimento L."/>
            <person name="Zutavern T."/>
            <person name="O'Shaughnessy A."/>
            <person name="Dike S."/>
            <person name="Dedhia N."/>
            <person name="Preston R."/>
            <person name="Balija V."/>
            <person name="McCombie W.R."/>
            <person name="Chow T."/>
            <person name="Chen H."/>
            <person name="Chung M."/>
            <person name="Chen C."/>
            <person name="Shaw J."/>
            <person name="Wu H."/>
            <person name="Hsiao K."/>
            <person name="Chao Y."/>
            <person name="Chu M."/>
            <person name="Cheng C."/>
            <person name="Hour A."/>
            <person name="Lee P."/>
            <person name="Lin S."/>
            <person name="Lin Y."/>
            <person name="Liou J."/>
            <person name="Liu S."/>
            <person name="Hsing Y."/>
            <person name="Raghuvanshi S."/>
            <person name="Mohanty A."/>
            <person name="Bharti A.K."/>
            <person name="Gaur A."/>
            <person name="Gupta V."/>
            <person name="Kumar D."/>
            <person name="Ravi V."/>
            <person name="Vij S."/>
            <person name="Kapur A."/>
            <person name="Khurana P."/>
            <person name="Khurana P."/>
            <person name="Khurana J.P."/>
            <person name="Tyagi A.K."/>
            <person name="Gaikwad K."/>
            <person name="Singh A."/>
            <person name="Dalal V."/>
            <person name="Srivastava S."/>
            <person name="Dixit A."/>
            <person name="Pal A.K."/>
            <person name="Ghazi I.A."/>
            <person name="Yadav M."/>
            <person name="Pandit A."/>
            <person name="Bhargava A."/>
            <person name="Sureshbabu K."/>
            <person name="Batra K."/>
            <person name="Sharma T.R."/>
            <person name="Mohapatra T."/>
            <person name="Singh N.K."/>
            <person name="Messing J."/>
            <person name="Nelson A.B."/>
            <person name="Fuks G."/>
            <person name="Kavchok S."/>
            <person name="Keizer G."/>
            <person name="Linton E."/>
            <person name="Llaca V."/>
            <person name="Song R."/>
            <person name="Tanyolac B."/>
            <person name="Young S."/>
            <person name="Ho-Il K."/>
            <person name="Hahn J.H."/>
            <person name="Sangsakoo G."/>
            <person name="Vanavichit A."/>
            <person name="de Mattos Luiz.A.T."/>
            <person name="Zimmer P.D."/>
            <person name="Malone G."/>
            <person name="Dellagostin O."/>
            <person name="de Oliveira A.C."/>
            <person name="Bevan M."/>
            <person name="Bancroft I."/>
            <person name="Minx P."/>
            <person name="Cordum H."/>
            <person name="Wilson R."/>
            <person name="Cheng Z."/>
            <person name="Jin W."/>
            <person name="Jiang J."/>
            <person name="Leong S.A."/>
            <person name="Iwama H."/>
            <person name="Gojobori T."/>
            <person name="Itoh T."/>
            <person name="Niimura Y."/>
            <person name="Fujii Y."/>
            <person name="Habara T."/>
            <person name="Sakai H."/>
            <person name="Sato Y."/>
            <person name="Wilson G."/>
            <person name="Kumar K."/>
            <person name="McCouch S."/>
            <person name="Juretic N."/>
            <person name="Hoen D."/>
            <person name="Wright S."/>
            <person name="Bruskiewich R."/>
            <person name="Bureau T."/>
            <person name="Miyao A."/>
            <person name="Hirochika H."/>
            <person name="Nishikawa T."/>
            <person name="Kadowaki K."/>
            <person name="Sugiura M."/>
            <person name="Burr B."/>
            <person name="Sasaki T."/>
        </authorList>
    </citation>
    <scope>NUCLEOTIDE SEQUENCE [LARGE SCALE GENOMIC DNA]</scope>
    <source>
        <strain evidence="2">cv. Nipponbare</strain>
    </source>
</reference>
<evidence type="ECO:0000313" key="2">
    <source>
        <dbReference type="Proteomes" id="UP000059680"/>
    </source>
</evidence>
<gene>
    <name evidence="1" type="ordered locus">Os04g0342000</name>
    <name evidence="1" type="ORF">OSNPB_040342000</name>
</gene>
<dbReference type="PANTHER" id="PTHR33087">
    <property type="entry name" value="OS07G0539200 PROTEIN"/>
    <property type="match status" value="1"/>
</dbReference>
<accession>A0A0P0W8X2</accession>
<sequence>MRDLLCVPLWRGWLTTREGQWRKAPLLMTFRTAFRLHRRDVQVMKYYPEDFSVTLSRPADRAHILCQPRLDCHSGRSYHLKARDARQEAHHVYYRYRARLCMEGIPMHARTEAVAAKLIGPRCAINFIEKYTRRHNYNHTFNLWI</sequence>
<dbReference type="AlphaFoldDB" id="A0A0P0W8X2"/>
<evidence type="ECO:0000313" key="1">
    <source>
        <dbReference type="EMBL" id="BAS88671.1"/>
    </source>
</evidence>
<dbReference type="EMBL" id="AP014960">
    <property type="protein sequence ID" value="BAS88671.1"/>
    <property type="molecule type" value="Genomic_DNA"/>
</dbReference>
<dbReference type="InterPro" id="IPR053253">
    <property type="entry name" value="Sex_diff_modulator"/>
</dbReference>
<protein>
    <submittedName>
        <fullName evidence="1">Os04g0342000 protein</fullName>
    </submittedName>
</protein>
<keyword evidence="2" id="KW-1185">Reference proteome</keyword>
<reference evidence="1 2" key="2">
    <citation type="journal article" date="2013" name="Plant Cell Physiol.">
        <title>Rice Annotation Project Database (RAP-DB): an integrative and interactive database for rice genomics.</title>
        <authorList>
            <person name="Sakai H."/>
            <person name="Lee S.S."/>
            <person name="Tanaka T."/>
            <person name="Numa H."/>
            <person name="Kim J."/>
            <person name="Kawahara Y."/>
            <person name="Wakimoto H."/>
            <person name="Yang C.C."/>
            <person name="Iwamoto M."/>
            <person name="Abe T."/>
            <person name="Yamada Y."/>
            <person name="Muto A."/>
            <person name="Inokuchi H."/>
            <person name="Ikemura T."/>
            <person name="Matsumoto T."/>
            <person name="Sasaki T."/>
            <person name="Itoh T."/>
        </authorList>
    </citation>
    <scope>NUCLEOTIDE SEQUENCE [LARGE SCALE GENOMIC DNA]</scope>
    <source>
        <strain evidence="2">cv. Nipponbare</strain>
    </source>
</reference>
<dbReference type="Proteomes" id="UP000059680">
    <property type="component" value="Chromosome 4"/>
</dbReference>
<dbReference type="PANTHER" id="PTHR33087:SF31">
    <property type="entry name" value="OS06G0482850 PROTEIN"/>
    <property type="match status" value="1"/>
</dbReference>